<dbReference type="PROSITE" id="PS50222">
    <property type="entry name" value="EF_HAND_2"/>
    <property type="match status" value="1"/>
</dbReference>
<dbReference type="SUPFAM" id="SSF51695">
    <property type="entry name" value="PLC-like phosphodiesterases"/>
    <property type="match status" value="1"/>
</dbReference>
<dbReference type="Gene3D" id="2.30.29.30">
    <property type="entry name" value="Pleckstrin-homology domain (PH domain)/Phosphotyrosine-binding domain (PTB)"/>
    <property type="match status" value="1"/>
</dbReference>
<dbReference type="GO" id="GO:0048015">
    <property type="term" value="P:phosphatidylinositol-mediated signaling"/>
    <property type="evidence" value="ECO:0007669"/>
    <property type="project" value="TreeGrafter"/>
</dbReference>
<dbReference type="GO" id="GO:0005509">
    <property type="term" value="F:calcium ion binding"/>
    <property type="evidence" value="ECO:0007669"/>
    <property type="project" value="InterPro"/>
</dbReference>
<dbReference type="InterPro" id="IPR001711">
    <property type="entry name" value="PLipase_C_Pinositol-sp_Y"/>
</dbReference>
<dbReference type="CDD" id="cd00275">
    <property type="entry name" value="C2_PLC_like"/>
    <property type="match status" value="1"/>
</dbReference>
<dbReference type="SUPFAM" id="SSF50729">
    <property type="entry name" value="PH domain-like"/>
    <property type="match status" value="1"/>
</dbReference>
<dbReference type="RefSeq" id="XP_056038777.1">
    <property type="nucleotide sequence ID" value="XM_056182612.1"/>
</dbReference>
<dbReference type="InterPro" id="IPR001192">
    <property type="entry name" value="PI-PLC_fam"/>
</dbReference>
<dbReference type="Pfam" id="PF00168">
    <property type="entry name" value="C2"/>
    <property type="match status" value="1"/>
</dbReference>
<dbReference type="PRINTS" id="PR00390">
    <property type="entry name" value="PHPHLIPASEC"/>
</dbReference>
<dbReference type="GeneID" id="80877301"/>
<dbReference type="AlphaFoldDB" id="A0AAE9WE02"/>
<dbReference type="InterPro" id="IPR011992">
    <property type="entry name" value="EF-hand-dom_pair"/>
</dbReference>
<dbReference type="GO" id="GO:0004435">
    <property type="term" value="F:phosphatidylinositol-4,5-bisphosphate phospholipase C activity"/>
    <property type="evidence" value="ECO:0007669"/>
    <property type="project" value="UniProtKB-EC"/>
</dbReference>
<protein>
    <recommendedName>
        <fullName evidence="8">Phosphoinositide phospholipase C</fullName>
        <ecNumber evidence="8">3.1.4.11</ecNumber>
    </recommendedName>
</protein>
<dbReference type="PROSITE" id="PS50007">
    <property type="entry name" value="PIPLC_X_DOMAIN"/>
    <property type="match status" value="1"/>
</dbReference>
<keyword evidence="5 8" id="KW-0443">Lipid metabolism</keyword>
<dbReference type="Pfam" id="PF00387">
    <property type="entry name" value="PI-PLC-Y"/>
    <property type="match status" value="1"/>
</dbReference>
<dbReference type="CDD" id="cd16207">
    <property type="entry name" value="EFh_ScPlc1p_like"/>
    <property type="match status" value="1"/>
</dbReference>
<proteinExistence type="predicted"/>
<keyword evidence="3 8" id="KW-0378">Hydrolase</keyword>
<comment type="catalytic activity">
    <reaction evidence="1 8">
        <text>a 1,2-diacyl-sn-glycero-3-phospho-(1D-myo-inositol-4,5-bisphosphate) + H2O = 1D-myo-inositol 1,4,5-trisphosphate + a 1,2-diacyl-sn-glycerol + H(+)</text>
        <dbReference type="Rhea" id="RHEA:33179"/>
        <dbReference type="ChEBI" id="CHEBI:15377"/>
        <dbReference type="ChEBI" id="CHEBI:15378"/>
        <dbReference type="ChEBI" id="CHEBI:17815"/>
        <dbReference type="ChEBI" id="CHEBI:58456"/>
        <dbReference type="ChEBI" id="CHEBI:203600"/>
        <dbReference type="EC" id="3.1.4.11"/>
    </reaction>
</comment>
<comment type="cofactor">
    <cofactor evidence="2">
        <name>Ca(2+)</name>
        <dbReference type="ChEBI" id="CHEBI:29108"/>
    </cofactor>
</comment>
<reference evidence="12 13" key="1">
    <citation type="journal article" date="2023" name="G3 (Bethesda)">
        <title>A high-quality reference genome for the fission yeast Schizosaccharomyces osmophilus.</title>
        <authorList>
            <person name="Jia G.S."/>
            <person name="Zhang W.C."/>
            <person name="Liang Y."/>
            <person name="Liu X.H."/>
            <person name="Rhind N."/>
            <person name="Pidoux A."/>
            <person name="Brysch-Herzberg M."/>
            <person name="Du L.L."/>
        </authorList>
    </citation>
    <scope>NUCLEOTIDE SEQUENCE [LARGE SCALE GENOMIC DNA]</scope>
    <source>
        <strain evidence="12 13">CBS 15793</strain>
    </source>
</reference>
<keyword evidence="6" id="KW-0807">Transducer</keyword>
<feature type="domain" description="PI-PLC Y-box" evidence="10">
    <location>
        <begin position="646"/>
        <end position="761"/>
    </location>
</feature>
<dbReference type="InterPro" id="IPR000008">
    <property type="entry name" value="C2_dom"/>
</dbReference>
<evidence type="ECO:0000256" key="1">
    <source>
        <dbReference type="ARBA" id="ARBA00001195"/>
    </source>
</evidence>
<dbReference type="GO" id="GO:0016042">
    <property type="term" value="P:lipid catabolic process"/>
    <property type="evidence" value="ECO:0007669"/>
    <property type="project" value="UniProtKB-KW"/>
</dbReference>
<evidence type="ECO:0000313" key="13">
    <source>
        <dbReference type="Proteomes" id="UP001212411"/>
    </source>
</evidence>
<dbReference type="PROSITE" id="PS50004">
    <property type="entry name" value="C2"/>
    <property type="match status" value="1"/>
</dbReference>
<dbReference type="EC" id="3.1.4.11" evidence="8"/>
<comment type="function">
    <text evidence="7">The production of the second messenger molecules diacylglycerol (DAG) and inositol 1,4,5-trisphosphate (IP3) is mediated by activated phosphatidylinositol-specific phospholipase C enzymes.</text>
</comment>
<dbReference type="SUPFAM" id="SSF49562">
    <property type="entry name" value="C2 domain (Calcium/lipid-binding domain, CaLB)"/>
    <property type="match status" value="1"/>
</dbReference>
<feature type="domain" description="EF-hand" evidence="11">
    <location>
        <begin position="338"/>
        <end position="373"/>
    </location>
</feature>
<evidence type="ECO:0000259" key="9">
    <source>
        <dbReference type="PROSITE" id="PS50004"/>
    </source>
</evidence>
<sequence length="912" mass="105105">MLSNPNTNIMDQRQIEILRESPIPLERTSSSLQHNEQCPPSPMTPMTMNRSHSLNTTVSASNDGLENITCDKKSIPPGILKNRSNSFSSYLDAHSKTTVPSNESYRSTGLNWLSVKLNILFRSQRFPRRSFQRSSSSSNNSKSESGNTNVLFPTSDIFDTKYLLATIVPESIQNGCFLFRVTKKKVRQRKVSLDPFTGYLILDKNTGKPYRKLCVDDIKEIRQGSESRNYREQFKVSYEHETRWFTIVYTAEDKMKALHFISPTMDGLNQWIMALEGLKTYRLNEFITGSRFVTNHNIQTIKGDENISHPWEKLEKDETAELTFEDVQCMCQKLHLNASFEYLEQTFRKADTLGTGKLSFEGFQHFVSMLKTRPEVKQLFNKYTNHSKEMTFDQFATFLRDSQKSIINDDQVELVYGSFCKSYDSPMNLIDFTSYLLSPANTPLTPMNQDMNRPLNEYIISSSHNTYLLGKQFAGESSIEGYIRSLQRGCKCIEIDCWDGSDGPVVCHGRTFTSMIRFNDVIDVIKKYAFVVSAYPVIISLEIHCCPEQQRQMADYMKETFGSNLLTEPLGPHEVFLPSPEQLLYKILIKVKCQANVLACNSPDFIRGGVVDSSTDTTESSELEGGERNLSIEPKKRSRKIIIPELQQIAPYVRSLKFRNFSLPESKTYNHTFSFSERTIKRHGKTMFPRLSKHNTKYLCRVYPGPLRLGSTNLNPQFYWRMGVQMVALNWQTYDIGLQINDALFQADPPSGYLLKPVYQRVTEEKVKQNKHYNNSPKKTTLKIEIISGQQLRRAKELSNSETLCPFVEVQIHSMEEIPFRWNTSVVHRNGFRPIWQESFHYESATEDDVYSVVRFIVHHRASSGNDTVIAGFGCPLYRLQSGYRHIQLYDMQGESLLFSTLFLRIEKAEFW</sequence>
<dbReference type="SMART" id="SM00239">
    <property type="entry name" value="C2"/>
    <property type="match status" value="1"/>
</dbReference>
<evidence type="ECO:0000256" key="5">
    <source>
        <dbReference type="ARBA" id="ARBA00023098"/>
    </source>
</evidence>
<evidence type="ECO:0000256" key="4">
    <source>
        <dbReference type="ARBA" id="ARBA00022963"/>
    </source>
</evidence>
<dbReference type="InterPro" id="IPR037755">
    <property type="entry name" value="Plc1_PH"/>
</dbReference>
<organism evidence="12 13">
    <name type="scientific">Schizosaccharomyces osmophilus</name>
    <dbReference type="NCBI Taxonomy" id="2545709"/>
    <lineage>
        <taxon>Eukaryota</taxon>
        <taxon>Fungi</taxon>
        <taxon>Dikarya</taxon>
        <taxon>Ascomycota</taxon>
        <taxon>Taphrinomycotina</taxon>
        <taxon>Schizosaccharomycetes</taxon>
        <taxon>Schizosaccharomycetales</taxon>
        <taxon>Schizosaccharomycetaceae</taxon>
        <taxon>Schizosaccharomyces</taxon>
    </lineage>
</organism>
<accession>A0AAE9WE02</accession>
<dbReference type="InterPro" id="IPR011993">
    <property type="entry name" value="PH-like_dom_sf"/>
</dbReference>
<gene>
    <name evidence="12" type="primary">plc1</name>
    <name evidence="12" type="ORF">SOMG_03825</name>
</gene>
<feature type="domain" description="C2" evidence="9">
    <location>
        <begin position="763"/>
        <end position="891"/>
    </location>
</feature>
<dbReference type="SUPFAM" id="SSF47473">
    <property type="entry name" value="EF-hand"/>
    <property type="match status" value="1"/>
</dbReference>
<dbReference type="FunFam" id="3.20.20.190:FF:000039">
    <property type="entry name" value="Phosphoinositide phospholipase C"/>
    <property type="match status" value="1"/>
</dbReference>
<dbReference type="Gene3D" id="1.10.238.10">
    <property type="entry name" value="EF-hand"/>
    <property type="match status" value="2"/>
</dbReference>
<evidence type="ECO:0000256" key="7">
    <source>
        <dbReference type="ARBA" id="ARBA00059664"/>
    </source>
</evidence>
<dbReference type="InterPro" id="IPR002048">
    <property type="entry name" value="EF_hand_dom"/>
</dbReference>
<dbReference type="PANTHER" id="PTHR10336">
    <property type="entry name" value="PHOSPHOINOSITIDE-SPECIFIC PHOSPHOLIPASE C FAMILY PROTEIN"/>
    <property type="match status" value="1"/>
</dbReference>
<dbReference type="CDD" id="cd13360">
    <property type="entry name" value="PH_PLC_fungal"/>
    <property type="match status" value="1"/>
</dbReference>
<dbReference type="GO" id="GO:0051209">
    <property type="term" value="P:release of sequestered calcium ion into cytosol"/>
    <property type="evidence" value="ECO:0007669"/>
    <property type="project" value="TreeGrafter"/>
</dbReference>
<evidence type="ECO:0000256" key="3">
    <source>
        <dbReference type="ARBA" id="ARBA00022801"/>
    </source>
</evidence>
<dbReference type="Pfam" id="PF00388">
    <property type="entry name" value="PI-PLC-X"/>
    <property type="match status" value="1"/>
</dbReference>
<dbReference type="Proteomes" id="UP001212411">
    <property type="component" value="Chromosome 2"/>
</dbReference>
<dbReference type="PROSITE" id="PS50008">
    <property type="entry name" value="PIPLC_Y_DOMAIN"/>
    <property type="match status" value="1"/>
</dbReference>
<keyword evidence="4 8" id="KW-0442">Lipid degradation</keyword>
<keyword evidence="13" id="KW-1185">Reference proteome</keyword>
<dbReference type="PANTHER" id="PTHR10336:SF36">
    <property type="entry name" value="1-PHOSPHATIDYLINOSITOL 4,5-BISPHOSPHATE PHOSPHODIESTERASE BETA-4"/>
    <property type="match status" value="1"/>
</dbReference>
<dbReference type="InterPro" id="IPR035892">
    <property type="entry name" value="C2_domain_sf"/>
</dbReference>
<dbReference type="InterPro" id="IPR017946">
    <property type="entry name" value="PLC-like_Pdiesterase_TIM-brl"/>
</dbReference>
<name>A0AAE9WE02_9SCHI</name>
<evidence type="ECO:0000313" key="12">
    <source>
        <dbReference type="EMBL" id="WBW74534.1"/>
    </source>
</evidence>
<dbReference type="Gene3D" id="3.20.20.190">
    <property type="entry name" value="Phosphatidylinositol (PI) phosphodiesterase"/>
    <property type="match status" value="1"/>
</dbReference>
<dbReference type="EMBL" id="CP115612">
    <property type="protein sequence ID" value="WBW74534.1"/>
    <property type="molecule type" value="Genomic_DNA"/>
</dbReference>
<dbReference type="SMART" id="SM00148">
    <property type="entry name" value="PLCXc"/>
    <property type="match status" value="1"/>
</dbReference>
<evidence type="ECO:0000256" key="8">
    <source>
        <dbReference type="RuleBase" id="RU361133"/>
    </source>
</evidence>
<dbReference type="Pfam" id="PF09279">
    <property type="entry name" value="EF-hand_like"/>
    <property type="match status" value="1"/>
</dbReference>
<dbReference type="SMART" id="SM00149">
    <property type="entry name" value="PLCYc"/>
    <property type="match status" value="1"/>
</dbReference>
<dbReference type="KEGG" id="som:SOMG_03825"/>
<dbReference type="Gene3D" id="2.60.40.150">
    <property type="entry name" value="C2 domain"/>
    <property type="match status" value="1"/>
</dbReference>
<evidence type="ECO:0000256" key="2">
    <source>
        <dbReference type="ARBA" id="ARBA00001913"/>
    </source>
</evidence>
<evidence type="ECO:0000256" key="6">
    <source>
        <dbReference type="ARBA" id="ARBA00023224"/>
    </source>
</evidence>
<evidence type="ECO:0000259" key="11">
    <source>
        <dbReference type="PROSITE" id="PS50222"/>
    </source>
</evidence>
<dbReference type="InterPro" id="IPR015359">
    <property type="entry name" value="PLC_EF-hand-like"/>
</dbReference>
<dbReference type="InterPro" id="IPR000909">
    <property type="entry name" value="PLipase_C_PInositol-sp_X_dom"/>
</dbReference>
<dbReference type="CDD" id="cd08598">
    <property type="entry name" value="PI-PLC1c_yeast"/>
    <property type="match status" value="1"/>
</dbReference>
<evidence type="ECO:0000259" key="10">
    <source>
        <dbReference type="PROSITE" id="PS50008"/>
    </source>
</evidence>